<protein>
    <recommendedName>
        <fullName evidence="2">RING-type E3 ubiquitin transferase</fullName>
        <ecNumber evidence="2">2.3.2.27</ecNumber>
    </recommendedName>
</protein>
<dbReference type="PANTHER" id="PTHR46077">
    <property type="entry name" value="E3 UBIQUITIN-PROTEIN LIGASE TOPORS"/>
    <property type="match status" value="1"/>
</dbReference>
<dbReference type="GO" id="GO:0000209">
    <property type="term" value="P:protein polyubiquitination"/>
    <property type="evidence" value="ECO:0007669"/>
    <property type="project" value="TreeGrafter"/>
</dbReference>
<keyword evidence="3" id="KW-0808">Transferase</keyword>
<dbReference type="InterPro" id="IPR001841">
    <property type="entry name" value="Znf_RING"/>
</dbReference>
<reference evidence="12" key="2">
    <citation type="submission" date="2025-09" db="UniProtKB">
        <authorList>
            <consortium name="Ensembl"/>
        </authorList>
    </citation>
    <scope>IDENTIFICATION</scope>
</reference>
<evidence type="ECO:0000256" key="2">
    <source>
        <dbReference type="ARBA" id="ARBA00012483"/>
    </source>
</evidence>
<dbReference type="GO" id="GO:0008270">
    <property type="term" value="F:zinc ion binding"/>
    <property type="evidence" value="ECO:0007669"/>
    <property type="project" value="UniProtKB-KW"/>
</dbReference>
<keyword evidence="8" id="KW-0804">Transcription</keyword>
<dbReference type="PROSITE" id="PS00518">
    <property type="entry name" value="ZF_RING_1"/>
    <property type="match status" value="1"/>
</dbReference>
<dbReference type="Gene3D" id="3.30.40.10">
    <property type="entry name" value="Zinc/RING finger domain, C3HC4 (zinc finger)"/>
    <property type="match status" value="1"/>
</dbReference>
<evidence type="ECO:0000256" key="8">
    <source>
        <dbReference type="ARBA" id="ARBA00023163"/>
    </source>
</evidence>
<reference evidence="12" key="1">
    <citation type="submission" date="2025-08" db="UniProtKB">
        <authorList>
            <consortium name="Ensembl"/>
        </authorList>
    </citation>
    <scope>IDENTIFICATION</scope>
</reference>
<dbReference type="AlphaFoldDB" id="A0A8C0BT45"/>
<keyword evidence="13" id="KW-1185">Reference proteome</keyword>
<evidence type="ECO:0000256" key="6">
    <source>
        <dbReference type="ARBA" id="ARBA00022833"/>
    </source>
</evidence>
<dbReference type="InterPro" id="IPR017907">
    <property type="entry name" value="Znf_RING_CS"/>
</dbReference>
<feature type="region of interest" description="Disordered" evidence="10">
    <location>
        <begin position="1"/>
        <end position="38"/>
    </location>
</feature>
<dbReference type="Pfam" id="PF13639">
    <property type="entry name" value="zf-RING_2"/>
    <property type="match status" value="1"/>
</dbReference>
<evidence type="ECO:0000259" key="11">
    <source>
        <dbReference type="PROSITE" id="PS50089"/>
    </source>
</evidence>
<evidence type="ECO:0000256" key="10">
    <source>
        <dbReference type="SAM" id="MobiDB-lite"/>
    </source>
</evidence>
<sequence>GIARGKAASWGTRHPAAGSPRRLFPPGSPLQETSARRQDMATEGEWSCPICCDDQGDIAYVSPCLHRFCLGCALRWVRQKPNCPLCRSGATAILFSVQSEDDFLTWRVPSLGEPTAEDHQDEQGPAGLVPWAQVGSFPPAVWADFFKSHPNNIRPLLPWLRYEVMDPILCQRLFLSVMGVHQSFQSSFAGERKALACPSLLHCSP</sequence>
<dbReference type="SUPFAM" id="SSF57850">
    <property type="entry name" value="RING/U-box"/>
    <property type="match status" value="1"/>
</dbReference>
<feature type="domain" description="RING-type" evidence="11">
    <location>
        <begin position="48"/>
        <end position="87"/>
    </location>
</feature>
<keyword evidence="7" id="KW-0805">Transcription regulation</keyword>
<comment type="catalytic activity">
    <reaction evidence="1">
        <text>S-ubiquitinyl-[E2 ubiquitin-conjugating enzyme]-L-cysteine + [acceptor protein]-L-lysine = [E2 ubiquitin-conjugating enzyme]-L-cysteine + N(6)-ubiquitinyl-[acceptor protein]-L-lysine.</text>
        <dbReference type="EC" id="2.3.2.27"/>
    </reaction>
</comment>
<evidence type="ECO:0000313" key="12">
    <source>
        <dbReference type="Ensembl" id="ENSBJAP00000021585.1"/>
    </source>
</evidence>
<accession>A0A8C0BT45</accession>
<organism evidence="12 13">
    <name type="scientific">Buteo japonicus</name>
    <dbReference type="NCBI Taxonomy" id="224669"/>
    <lineage>
        <taxon>Eukaryota</taxon>
        <taxon>Metazoa</taxon>
        <taxon>Chordata</taxon>
        <taxon>Craniata</taxon>
        <taxon>Vertebrata</taxon>
        <taxon>Euteleostomi</taxon>
        <taxon>Archelosauria</taxon>
        <taxon>Archosauria</taxon>
        <taxon>Dinosauria</taxon>
        <taxon>Saurischia</taxon>
        <taxon>Theropoda</taxon>
        <taxon>Coelurosauria</taxon>
        <taxon>Aves</taxon>
        <taxon>Neognathae</taxon>
        <taxon>Neoaves</taxon>
        <taxon>Telluraves</taxon>
        <taxon>Accipitrimorphae</taxon>
        <taxon>Accipitriformes</taxon>
        <taxon>Accipitridae</taxon>
        <taxon>Accipitrinae</taxon>
        <taxon>Buteo</taxon>
    </lineage>
</organism>
<evidence type="ECO:0000256" key="4">
    <source>
        <dbReference type="ARBA" id="ARBA00022723"/>
    </source>
</evidence>
<name>A0A8C0BT45_9AVES</name>
<dbReference type="SMART" id="SM00184">
    <property type="entry name" value="RING"/>
    <property type="match status" value="1"/>
</dbReference>
<evidence type="ECO:0000256" key="7">
    <source>
        <dbReference type="ARBA" id="ARBA00023015"/>
    </source>
</evidence>
<dbReference type="InterPro" id="IPR013083">
    <property type="entry name" value="Znf_RING/FYVE/PHD"/>
</dbReference>
<dbReference type="EC" id="2.3.2.27" evidence="2"/>
<evidence type="ECO:0000256" key="3">
    <source>
        <dbReference type="ARBA" id="ARBA00022679"/>
    </source>
</evidence>
<evidence type="ECO:0000256" key="9">
    <source>
        <dbReference type="PROSITE-ProRule" id="PRU00175"/>
    </source>
</evidence>
<evidence type="ECO:0000313" key="13">
    <source>
        <dbReference type="Proteomes" id="UP000694555"/>
    </source>
</evidence>
<keyword evidence="5 9" id="KW-0863">Zinc-finger</keyword>
<dbReference type="Proteomes" id="UP000694555">
    <property type="component" value="Unplaced"/>
</dbReference>
<evidence type="ECO:0000256" key="1">
    <source>
        <dbReference type="ARBA" id="ARBA00000900"/>
    </source>
</evidence>
<dbReference type="PROSITE" id="PS50089">
    <property type="entry name" value="ZF_RING_2"/>
    <property type="match status" value="1"/>
</dbReference>
<evidence type="ECO:0000256" key="5">
    <source>
        <dbReference type="ARBA" id="ARBA00022771"/>
    </source>
</evidence>
<dbReference type="PANTHER" id="PTHR46077:SF1">
    <property type="entry name" value="TOP1 BINDING ARGININE_SERINE RICH PROTEIN, E3 UBIQUITIN LIGASE"/>
    <property type="match status" value="1"/>
</dbReference>
<keyword evidence="6" id="KW-0862">Zinc</keyword>
<dbReference type="GO" id="GO:0061630">
    <property type="term" value="F:ubiquitin protein ligase activity"/>
    <property type="evidence" value="ECO:0007669"/>
    <property type="project" value="UniProtKB-EC"/>
</dbReference>
<proteinExistence type="predicted"/>
<dbReference type="Ensembl" id="ENSBJAT00000022195.1">
    <property type="protein sequence ID" value="ENSBJAP00000021585.1"/>
    <property type="gene ID" value="ENSBJAG00000014070.1"/>
</dbReference>
<dbReference type="GO" id="GO:0006513">
    <property type="term" value="P:protein monoubiquitination"/>
    <property type="evidence" value="ECO:0007669"/>
    <property type="project" value="TreeGrafter"/>
</dbReference>
<keyword evidence="4" id="KW-0479">Metal-binding</keyword>